<dbReference type="EMBL" id="KB706320">
    <property type="protein sequence ID" value="EMR67992.1"/>
    <property type="molecule type" value="Genomic_DNA"/>
</dbReference>
<sequence>MQPSNMANTQSLDNGESQERNATQGVHYSDLIDMRQKSLNELKACVKQPNSVFVAVHANRMTKAESDGLRVRNIDMAFMDSEDFFKNNGQTRRFDQFIETHNIEMKPITTIEPTSTTEITTPDEDFIPYRDAKETLVQFLRHYKKTRPRRNLILVGYGLQPVIDMIQRELPGDASLFSDAIDTAWPIWTTVPYNKYSTSKDHMLKALYYELDSTDGESYCRNSAAKTLALLVGLNYLTNRQASWMEMGTAKVYGNPVPRLYVGRGSNEHHLANILPTANCDLPDEIDSTVKLANFITGLGHSAVKVGTWDACYRAPFNTRLDIRESGRKAGWACFSDEASLKDFAASARASDLGRKTVIRTYGTPESGLSTLREIRIKTEALEEQRNPEALQEERRQQEEMRRWRDEYVKVHMEAGPVFEQMGRI</sequence>
<dbReference type="STRING" id="1287681.M7SUQ0"/>
<name>M7SUQ0_EUTLA</name>
<protein>
    <submittedName>
        <fullName evidence="2">Uncharacterized protein</fullName>
    </submittedName>
</protein>
<organism evidence="2 3">
    <name type="scientific">Eutypa lata (strain UCR-EL1)</name>
    <name type="common">Grapevine dieback disease fungus</name>
    <name type="synonym">Eutypa armeniacae</name>
    <dbReference type="NCBI Taxonomy" id="1287681"/>
    <lineage>
        <taxon>Eukaryota</taxon>
        <taxon>Fungi</taxon>
        <taxon>Dikarya</taxon>
        <taxon>Ascomycota</taxon>
        <taxon>Pezizomycotina</taxon>
        <taxon>Sordariomycetes</taxon>
        <taxon>Xylariomycetidae</taxon>
        <taxon>Xylariales</taxon>
        <taxon>Diatrypaceae</taxon>
        <taxon>Eutypa</taxon>
    </lineage>
</organism>
<dbReference type="KEGG" id="ela:UCREL1_4999"/>
<dbReference type="AlphaFoldDB" id="M7SUQ0"/>
<evidence type="ECO:0000313" key="3">
    <source>
        <dbReference type="Proteomes" id="UP000012174"/>
    </source>
</evidence>
<dbReference type="HOGENOM" id="CLU_645622_0_0_1"/>
<reference evidence="3" key="1">
    <citation type="journal article" date="2013" name="Genome Announc.">
        <title>Draft genome sequence of the grapevine dieback fungus Eutypa lata UCR-EL1.</title>
        <authorList>
            <person name="Blanco-Ulate B."/>
            <person name="Rolshausen P.E."/>
            <person name="Cantu D."/>
        </authorList>
    </citation>
    <scope>NUCLEOTIDE SEQUENCE [LARGE SCALE GENOMIC DNA]</scope>
    <source>
        <strain evidence="3">UCR-EL1</strain>
    </source>
</reference>
<accession>M7SUQ0</accession>
<proteinExistence type="predicted"/>
<gene>
    <name evidence="2" type="ORF">UCREL1_4999</name>
</gene>
<dbReference type="Proteomes" id="UP000012174">
    <property type="component" value="Unassembled WGS sequence"/>
</dbReference>
<evidence type="ECO:0000313" key="2">
    <source>
        <dbReference type="EMBL" id="EMR67992.1"/>
    </source>
</evidence>
<evidence type="ECO:0000256" key="1">
    <source>
        <dbReference type="SAM" id="MobiDB-lite"/>
    </source>
</evidence>
<feature type="region of interest" description="Disordered" evidence="1">
    <location>
        <begin position="1"/>
        <end position="26"/>
    </location>
</feature>
<keyword evidence="3" id="KW-1185">Reference proteome</keyword>